<feature type="compositionally biased region" description="Acidic residues" evidence="1">
    <location>
        <begin position="372"/>
        <end position="393"/>
    </location>
</feature>
<feature type="compositionally biased region" description="Low complexity" evidence="1">
    <location>
        <begin position="80"/>
        <end position="99"/>
    </location>
</feature>
<sequence length="468" mass="52845">MIFFFTDQNSDEALGNSVVPQNRLVKSGQSFQAGGQGVEETSISNVNQKLKTATDGQLQYFPQMQKLNQLTDRKAESYEQQQQQQKSLSQQGQFGQLDQAYSEQQSQHSSAEYSQVGETQQSLSGLRQQNQFGQAQQLQNNIDQQNQVDLGQQSQYPLVQQNLIGQKEVSHNLGQQNQFGQGQQNQLGVGQQNQLGVGQQNQLGLGQQNQLGLGQQNQLGLGQQNQLGLGQQNQFGLGQQSLPSQSVQNQFDPRKEFQYDTRQQSLASLIQPNQQPKLEDQYKDLREKEIASEQPPHRSSDQVMSDERGNIPQYYKEQTQEPVVSEDQDMVDYGKQALHNQVQSAEGVNPTLLQESYPSVEQSRTVKLELGEVYEGEEDEETDKEEDQMELDPEERALAAEEKGTQDVSSLYDQNPNEDQENEDGWYDDPNSYDEDDKSYMYGNEKREEGVDEADDNVQVSENGGEHV</sequence>
<dbReference type="EMBL" id="BMAT01008225">
    <property type="protein sequence ID" value="GFR80577.1"/>
    <property type="molecule type" value="Genomic_DNA"/>
</dbReference>
<proteinExistence type="predicted"/>
<feature type="compositionally biased region" description="Polar residues" evidence="1">
    <location>
        <begin position="101"/>
        <end position="126"/>
    </location>
</feature>
<name>A0AAV4G4Q1_9GAST</name>
<evidence type="ECO:0000313" key="3">
    <source>
        <dbReference type="Proteomes" id="UP000762676"/>
    </source>
</evidence>
<comment type="caution">
    <text evidence="2">The sequence shown here is derived from an EMBL/GenBank/DDBJ whole genome shotgun (WGS) entry which is preliminary data.</text>
</comment>
<feature type="compositionally biased region" description="Polar residues" evidence="1">
    <location>
        <begin position="406"/>
        <end position="415"/>
    </location>
</feature>
<organism evidence="2 3">
    <name type="scientific">Elysia marginata</name>
    <dbReference type="NCBI Taxonomy" id="1093978"/>
    <lineage>
        <taxon>Eukaryota</taxon>
        <taxon>Metazoa</taxon>
        <taxon>Spiralia</taxon>
        <taxon>Lophotrochozoa</taxon>
        <taxon>Mollusca</taxon>
        <taxon>Gastropoda</taxon>
        <taxon>Heterobranchia</taxon>
        <taxon>Euthyneura</taxon>
        <taxon>Panpulmonata</taxon>
        <taxon>Sacoglossa</taxon>
        <taxon>Placobranchoidea</taxon>
        <taxon>Plakobranchidae</taxon>
        <taxon>Elysia</taxon>
    </lineage>
</organism>
<accession>A0AAV4G4Q1</accession>
<gene>
    <name evidence="2" type="ORF">ElyMa_004049200</name>
</gene>
<evidence type="ECO:0000313" key="2">
    <source>
        <dbReference type="EMBL" id="GFR80577.1"/>
    </source>
</evidence>
<dbReference type="AlphaFoldDB" id="A0AAV4G4Q1"/>
<dbReference type="Proteomes" id="UP000762676">
    <property type="component" value="Unassembled WGS sequence"/>
</dbReference>
<keyword evidence="3" id="KW-1185">Reference proteome</keyword>
<feature type="compositionally biased region" description="Polar residues" evidence="1">
    <location>
        <begin position="338"/>
        <end position="363"/>
    </location>
</feature>
<protein>
    <submittedName>
        <fullName evidence="2">A-kinase anchor protein 5</fullName>
    </submittedName>
</protein>
<feature type="region of interest" description="Disordered" evidence="1">
    <location>
        <begin position="72"/>
        <end position="126"/>
    </location>
</feature>
<feature type="region of interest" description="Disordered" evidence="1">
    <location>
        <begin position="289"/>
        <end position="468"/>
    </location>
</feature>
<evidence type="ECO:0000256" key="1">
    <source>
        <dbReference type="SAM" id="MobiDB-lite"/>
    </source>
</evidence>
<reference evidence="2 3" key="1">
    <citation type="journal article" date="2021" name="Elife">
        <title>Chloroplast acquisition without the gene transfer in kleptoplastic sea slugs, Plakobranchus ocellatus.</title>
        <authorList>
            <person name="Maeda T."/>
            <person name="Takahashi S."/>
            <person name="Yoshida T."/>
            <person name="Shimamura S."/>
            <person name="Takaki Y."/>
            <person name="Nagai Y."/>
            <person name="Toyoda A."/>
            <person name="Suzuki Y."/>
            <person name="Arimoto A."/>
            <person name="Ishii H."/>
            <person name="Satoh N."/>
            <person name="Nishiyama T."/>
            <person name="Hasebe M."/>
            <person name="Maruyama T."/>
            <person name="Minagawa J."/>
            <person name="Obokata J."/>
            <person name="Shigenobu S."/>
        </authorList>
    </citation>
    <scope>NUCLEOTIDE SEQUENCE [LARGE SCALE GENOMIC DNA]</scope>
</reference>
<feature type="compositionally biased region" description="Basic and acidic residues" evidence="1">
    <location>
        <begin position="394"/>
        <end position="405"/>
    </location>
</feature>
<feature type="compositionally biased region" description="Acidic residues" evidence="1">
    <location>
        <begin position="416"/>
        <end position="437"/>
    </location>
</feature>
<feature type="compositionally biased region" description="Basic and acidic residues" evidence="1">
    <location>
        <begin position="289"/>
        <end position="309"/>
    </location>
</feature>